<comment type="similarity">
    <text evidence="2">Belongs to the class-D beta-lactamase family.</text>
</comment>
<evidence type="ECO:0000256" key="4">
    <source>
        <dbReference type="ARBA" id="ARBA00022729"/>
    </source>
</evidence>
<dbReference type="PROSITE" id="PS51257">
    <property type="entry name" value="PROKAR_LIPOPROTEIN"/>
    <property type="match status" value="1"/>
</dbReference>
<dbReference type="SUPFAM" id="SSF56601">
    <property type="entry name" value="beta-lactamase/transpeptidase-like"/>
    <property type="match status" value="1"/>
</dbReference>
<feature type="domain" description="Penicillin-binding protein transpeptidase" evidence="9">
    <location>
        <begin position="88"/>
        <end position="316"/>
    </location>
</feature>
<dbReference type="InterPro" id="IPR001460">
    <property type="entry name" value="PCN-bd_Tpept"/>
</dbReference>
<dbReference type="GO" id="GO:0046677">
    <property type="term" value="P:response to antibiotic"/>
    <property type="evidence" value="ECO:0007669"/>
    <property type="project" value="UniProtKB-KW"/>
</dbReference>
<dbReference type="GO" id="GO:0008800">
    <property type="term" value="F:beta-lactamase activity"/>
    <property type="evidence" value="ECO:0007669"/>
    <property type="project" value="UniProtKB-EC"/>
</dbReference>
<evidence type="ECO:0000259" key="9">
    <source>
        <dbReference type="Pfam" id="PF00905"/>
    </source>
</evidence>
<dbReference type="GO" id="GO:0071555">
    <property type="term" value="P:cell wall organization"/>
    <property type="evidence" value="ECO:0007669"/>
    <property type="project" value="TreeGrafter"/>
</dbReference>
<dbReference type="Pfam" id="PF00905">
    <property type="entry name" value="Transpeptidase"/>
    <property type="match status" value="1"/>
</dbReference>
<reference evidence="10" key="2">
    <citation type="submission" date="2021-04" db="EMBL/GenBank/DDBJ databases">
        <authorList>
            <person name="Gilroy R."/>
        </authorList>
    </citation>
    <scope>NUCLEOTIDE SEQUENCE</scope>
    <source>
        <strain evidence="10">ChiGjej1B1-1692</strain>
    </source>
</reference>
<dbReference type="InterPro" id="IPR012338">
    <property type="entry name" value="Beta-lactam/transpept-like"/>
</dbReference>
<evidence type="ECO:0000256" key="1">
    <source>
        <dbReference type="ARBA" id="ARBA00001526"/>
    </source>
</evidence>
<dbReference type="PANTHER" id="PTHR30627:SF6">
    <property type="entry name" value="BETA-LACTAMASE YBXI-RELATED"/>
    <property type="match status" value="1"/>
</dbReference>
<dbReference type="EC" id="3.5.2.6" evidence="3"/>
<comment type="caution">
    <text evidence="10">The sequence shown here is derived from an EMBL/GenBank/DDBJ whole genome shotgun (WGS) entry which is preliminary data.</text>
</comment>
<dbReference type="AlphaFoldDB" id="A0A9D2SZ65"/>
<proteinExistence type="inferred from homology"/>
<dbReference type="GO" id="GO:0008658">
    <property type="term" value="F:penicillin binding"/>
    <property type="evidence" value="ECO:0007669"/>
    <property type="project" value="InterPro"/>
</dbReference>
<sequence>MKKSSAKRKKKISSFVLLISAVMVLGGCSGKESGNEEASSDTEISASQSSEEESKGASDVQEPAAAPVIENAAWSGYFDGLNGAAVVYDPERNYYQIYNQELAETRRSPCSTFKVISSAVGLEHGIIAPEDSVRAWSGEIYWNADWNRDIGFEDAFRTSCVWYFRQVVDEIGADLMESELSRLQYGNCDISDWAGTLNTNTDNRDQTGFWIESSLLISPREQTEVMERIFGSSSQFSEETQEKLKEVMLVTDLDTAGVPVYGKTGLGADGGTAADAWFTGFADIEGERRYFCVYLGETEGAEVTSGKAKEIAVEILSSLRGSSPGE</sequence>
<dbReference type="Gene3D" id="3.40.710.10">
    <property type="entry name" value="DD-peptidase/beta-lactamase superfamily"/>
    <property type="match status" value="1"/>
</dbReference>
<feature type="region of interest" description="Disordered" evidence="7">
    <location>
        <begin position="30"/>
        <end position="62"/>
    </location>
</feature>
<keyword evidence="6" id="KW-0046">Antibiotic resistance</keyword>
<name>A0A9D2SZ65_9FIRM</name>
<evidence type="ECO:0000313" key="10">
    <source>
        <dbReference type="EMBL" id="HJC39496.1"/>
    </source>
</evidence>
<feature type="chain" id="PRO_5038780533" description="beta-lactamase" evidence="8">
    <location>
        <begin position="27"/>
        <end position="326"/>
    </location>
</feature>
<dbReference type="PANTHER" id="PTHR30627">
    <property type="entry name" value="PEPTIDOGLYCAN D,D-TRANSPEPTIDASE"/>
    <property type="match status" value="1"/>
</dbReference>
<keyword evidence="4 8" id="KW-0732">Signal</keyword>
<gene>
    <name evidence="10" type="ORF">H9757_10630</name>
</gene>
<evidence type="ECO:0000256" key="8">
    <source>
        <dbReference type="SAM" id="SignalP"/>
    </source>
</evidence>
<dbReference type="EMBL" id="DWWK01000173">
    <property type="protein sequence ID" value="HJC39496.1"/>
    <property type="molecule type" value="Genomic_DNA"/>
</dbReference>
<organism evidence="10 11">
    <name type="scientific">Candidatus Mediterraneibacter faecigallinarum</name>
    <dbReference type="NCBI Taxonomy" id="2838669"/>
    <lineage>
        <taxon>Bacteria</taxon>
        <taxon>Bacillati</taxon>
        <taxon>Bacillota</taxon>
        <taxon>Clostridia</taxon>
        <taxon>Lachnospirales</taxon>
        <taxon>Lachnospiraceae</taxon>
        <taxon>Mediterraneibacter</taxon>
    </lineage>
</organism>
<keyword evidence="5" id="KW-0378">Hydrolase</keyword>
<dbReference type="Proteomes" id="UP000823894">
    <property type="component" value="Unassembled WGS sequence"/>
</dbReference>
<dbReference type="GO" id="GO:0005886">
    <property type="term" value="C:plasma membrane"/>
    <property type="evidence" value="ECO:0007669"/>
    <property type="project" value="TreeGrafter"/>
</dbReference>
<reference evidence="10" key="1">
    <citation type="journal article" date="2021" name="PeerJ">
        <title>Extensive microbial diversity within the chicken gut microbiome revealed by metagenomics and culture.</title>
        <authorList>
            <person name="Gilroy R."/>
            <person name="Ravi A."/>
            <person name="Getino M."/>
            <person name="Pursley I."/>
            <person name="Horton D.L."/>
            <person name="Alikhan N.F."/>
            <person name="Baker D."/>
            <person name="Gharbi K."/>
            <person name="Hall N."/>
            <person name="Watson M."/>
            <person name="Adriaenssens E.M."/>
            <person name="Foster-Nyarko E."/>
            <person name="Jarju S."/>
            <person name="Secka A."/>
            <person name="Antonio M."/>
            <person name="Oren A."/>
            <person name="Chaudhuri R.R."/>
            <person name="La Ragione R."/>
            <person name="Hildebrand F."/>
            <person name="Pallen M.J."/>
        </authorList>
    </citation>
    <scope>NUCLEOTIDE SEQUENCE</scope>
    <source>
        <strain evidence="10">ChiGjej1B1-1692</strain>
    </source>
</reference>
<evidence type="ECO:0000256" key="5">
    <source>
        <dbReference type="ARBA" id="ARBA00022801"/>
    </source>
</evidence>
<evidence type="ECO:0000256" key="2">
    <source>
        <dbReference type="ARBA" id="ARBA00007898"/>
    </source>
</evidence>
<evidence type="ECO:0000256" key="3">
    <source>
        <dbReference type="ARBA" id="ARBA00012865"/>
    </source>
</evidence>
<evidence type="ECO:0000313" key="11">
    <source>
        <dbReference type="Proteomes" id="UP000823894"/>
    </source>
</evidence>
<evidence type="ECO:0000256" key="6">
    <source>
        <dbReference type="ARBA" id="ARBA00023251"/>
    </source>
</evidence>
<dbReference type="InterPro" id="IPR050515">
    <property type="entry name" value="Beta-lactam/transpept"/>
</dbReference>
<protein>
    <recommendedName>
        <fullName evidence="3">beta-lactamase</fullName>
        <ecNumber evidence="3">3.5.2.6</ecNumber>
    </recommendedName>
</protein>
<accession>A0A9D2SZ65</accession>
<comment type="catalytic activity">
    <reaction evidence="1">
        <text>a beta-lactam + H2O = a substituted beta-amino acid</text>
        <dbReference type="Rhea" id="RHEA:20401"/>
        <dbReference type="ChEBI" id="CHEBI:15377"/>
        <dbReference type="ChEBI" id="CHEBI:35627"/>
        <dbReference type="ChEBI" id="CHEBI:140347"/>
        <dbReference type="EC" id="3.5.2.6"/>
    </reaction>
</comment>
<feature type="signal peptide" evidence="8">
    <location>
        <begin position="1"/>
        <end position="26"/>
    </location>
</feature>
<evidence type="ECO:0000256" key="7">
    <source>
        <dbReference type="SAM" id="MobiDB-lite"/>
    </source>
</evidence>